<proteinExistence type="predicted"/>
<reference evidence="1" key="1">
    <citation type="journal article" date="2020" name="Stud. Mycol.">
        <title>101 Dothideomycetes genomes: a test case for predicting lifestyles and emergence of pathogens.</title>
        <authorList>
            <person name="Haridas S."/>
            <person name="Albert R."/>
            <person name="Binder M."/>
            <person name="Bloem J."/>
            <person name="Labutti K."/>
            <person name="Salamov A."/>
            <person name="Andreopoulos B."/>
            <person name="Baker S."/>
            <person name="Barry K."/>
            <person name="Bills G."/>
            <person name="Bluhm B."/>
            <person name="Cannon C."/>
            <person name="Castanera R."/>
            <person name="Culley D."/>
            <person name="Daum C."/>
            <person name="Ezra D."/>
            <person name="Gonzalez J."/>
            <person name="Henrissat B."/>
            <person name="Kuo A."/>
            <person name="Liang C."/>
            <person name="Lipzen A."/>
            <person name="Lutzoni F."/>
            <person name="Magnuson J."/>
            <person name="Mondo S."/>
            <person name="Nolan M."/>
            <person name="Ohm R."/>
            <person name="Pangilinan J."/>
            <person name="Park H.-J."/>
            <person name="Ramirez L."/>
            <person name="Alfaro M."/>
            <person name="Sun H."/>
            <person name="Tritt A."/>
            <person name="Yoshinaga Y."/>
            <person name="Zwiers L.-H."/>
            <person name="Turgeon B."/>
            <person name="Goodwin S."/>
            <person name="Spatafora J."/>
            <person name="Crous P."/>
            <person name="Grigoriev I."/>
        </authorList>
    </citation>
    <scope>NUCLEOTIDE SEQUENCE</scope>
    <source>
        <strain evidence="1">CBS 130266</strain>
    </source>
</reference>
<dbReference type="EMBL" id="MU007036">
    <property type="protein sequence ID" value="KAF2430841.1"/>
    <property type="molecule type" value="Genomic_DNA"/>
</dbReference>
<accession>A0A9P4NTA5</accession>
<comment type="caution">
    <text evidence="1">The sequence shown here is derived from an EMBL/GenBank/DDBJ whole genome shotgun (WGS) entry which is preliminary data.</text>
</comment>
<organism evidence="1 2">
    <name type="scientific">Tothia fuscella</name>
    <dbReference type="NCBI Taxonomy" id="1048955"/>
    <lineage>
        <taxon>Eukaryota</taxon>
        <taxon>Fungi</taxon>
        <taxon>Dikarya</taxon>
        <taxon>Ascomycota</taxon>
        <taxon>Pezizomycotina</taxon>
        <taxon>Dothideomycetes</taxon>
        <taxon>Pleosporomycetidae</taxon>
        <taxon>Venturiales</taxon>
        <taxon>Cylindrosympodiaceae</taxon>
        <taxon>Tothia</taxon>
    </lineage>
</organism>
<evidence type="ECO:0000313" key="2">
    <source>
        <dbReference type="Proteomes" id="UP000800235"/>
    </source>
</evidence>
<evidence type="ECO:0000313" key="1">
    <source>
        <dbReference type="EMBL" id="KAF2430841.1"/>
    </source>
</evidence>
<sequence length="105" mass="11681">MLLKEVEFGTLTGATNRNATIWIRLTSSSARAPTINFLNRDNIQSEASRIDQQLKNKTLDDHHLQLDPAIRAIELSRKASFIQVAVSVCPRQSTPVTRLISRGAP</sequence>
<keyword evidence="2" id="KW-1185">Reference proteome</keyword>
<dbReference type="AlphaFoldDB" id="A0A9P4NTA5"/>
<name>A0A9P4NTA5_9PEZI</name>
<protein>
    <submittedName>
        <fullName evidence="1">Uncharacterized protein</fullName>
    </submittedName>
</protein>
<dbReference type="Proteomes" id="UP000800235">
    <property type="component" value="Unassembled WGS sequence"/>
</dbReference>
<gene>
    <name evidence="1" type="ORF">EJ08DRAFT_212546</name>
</gene>